<name>A0AAD7RZC5_9TELE</name>
<dbReference type="EMBL" id="JAINUG010000141">
    <property type="protein sequence ID" value="KAJ8392992.1"/>
    <property type="molecule type" value="Genomic_DNA"/>
</dbReference>
<evidence type="ECO:0000256" key="1">
    <source>
        <dbReference type="SAM" id="MobiDB-lite"/>
    </source>
</evidence>
<accession>A0AAD7RZC5</accession>
<comment type="caution">
    <text evidence="2">The sequence shown here is derived from an EMBL/GenBank/DDBJ whole genome shotgun (WGS) entry which is preliminary data.</text>
</comment>
<evidence type="ECO:0000313" key="2">
    <source>
        <dbReference type="EMBL" id="KAJ8392992.1"/>
    </source>
</evidence>
<dbReference type="AlphaFoldDB" id="A0AAD7RZC5"/>
<gene>
    <name evidence="2" type="ORF">AAFF_G00068960</name>
</gene>
<protein>
    <submittedName>
        <fullName evidence="2">Uncharacterized protein</fullName>
    </submittedName>
</protein>
<feature type="region of interest" description="Disordered" evidence="1">
    <location>
        <begin position="13"/>
        <end position="34"/>
    </location>
</feature>
<organism evidence="2 3">
    <name type="scientific">Aldrovandia affinis</name>
    <dbReference type="NCBI Taxonomy" id="143900"/>
    <lineage>
        <taxon>Eukaryota</taxon>
        <taxon>Metazoa</taxon>
        <taxon>Chordata</taxon>
        <taxon>Craniata</taxon>
        <taxon>Vertebrata</taxon>
        <taxon>Euteleostomi</taxon>
        <taxon>Actinopterygii</taxon>
        <taxon>Neopterygii</taxon>
        <taxon>Teleostei</taxon>
        <taxon>Notacanthiformes</taxon>
        <taxon>Halosauridae</taxon>
        <taxon>Aldrovandia</taxon>
    </lineage>
</organism>
<sequence>MELFVAALHEGEQEALDQAEEDAPPRTATPPHNILPHCALAVPSSTLSTATIASYTFAHMVFHHSSEQPLGGTTPASTAVIPCAHTEAQECSLRVMSSGASHRSSTCLRDSARTKGSVVVVVR</sequence>
<reference evidence="2" key="1">
    <citation type="journal article" date="2023" name="Science">
        <title>Genome structures resolve the early diversification of teleost fishes.</title>
        <authorList>
            <person name="Parey E."/>
            <person name="Louis A."/>
            <person name="Montfort J."/>
            <person name="Bouchez O."/>
            <person name="Roques C."/>
            <person name="Iampietro C."/>
            <person name="Lluch J."/>
            <person name="Castinel A."/>
            <person name="Donnadieu C."/>
            <person name="Desvignes T."/>
            <person name="Floi Bucao C."/>
            <person name="Jouanno E."/>
            <person name="Wen M."/>
            <person name="Mejri S."/>
            <person name="Dirks R."/>
            <person name="Jansen H."/>
            <person name="Henkel C."/>
            <person name="Chen W.J."/>
            <person name="Zahm M."/>
            <person name="Cabau C."/>
            <person name="Klopp C."/>
            <person name="Thompson A.W."/>
            <person name="Robinson-Rechavi M."/>
            <person name="Braasch I."/>
            <person name="Lecointre G."/>
            <person name="Bobe J."/>
            <person name="Postlethwait J.H."/>
            <person name="Berthelot C."/>
            <person name="Roest Crollius H."/>
            <person name="Guiguen Y."/>
        </authorList>
    </citation>
    <scope>NUCLEOTIDE SEQUENCE</scope>
    <source>
        <strain evidence="2">NC1722</strain>
    </source>
</reference>
<dbReference type="Proteomes" id="UP001221898">
    <property type="component" value="Unassembled WGS sequence"/>
</dbReference>
<proteinExistence type="predicted"/>
<feature type="compositionally biased region" description="Acidic residues" evidence="1">
    <location>
        <begin position="13"/>
        <end position="22"/>
    </location>
</feature>
<evidence type="ECO:0000313" key="3">
    <source>
        <dbReference type="Proteomes" id="UP001221898"/>
    </source>
</evidence>
<keyword evidence="3" id="KW-1185">Reference proteome</keyword>